<protein>
    <submittedName>
        <fullName evidence="1">Uncharacterized protein</fullName>
    </submittedName>
</protein>
<dbReference type="AlphaFoldDB" id="A0A168DVN4"/>
<dbReference type="Gene3D" id="2.60.300.12">
    <property type="entry name" value="HesB-like domain"/>
    <property type="match status" value="1"/>
</dbReference>
<comment type="caution">
    <text evidence="1">The sequence shown here is derived from an EMBL/GenBank/DDBJ whole genome shotgun (WGS) entry which is preliminary data.</text>
</comment>
<gene>
    <name evidence="1" type="ORF">CLMAG_32860</name>
</gene>
<dbReference type="PATRIC" id="fig|1121326.3.peg.3320"/>
<accession>A0A168DVN4</accession>
<evidence type="ECO:0000313" key="2">
    <source>
        <dbReference type="Proteomes" id="UP000076603"/>
    </source>
</evidence>
<keyword evidence="2" id="KW-1185">Reference proteome</keyword>
<name>A0A168DVN4_9CLOT</name>
<organism evidence="1 2">
    <name type="scientific">Clostridium magnum DSM 2767</name>
    <dbReference type="NCBI Taxonomy" id="1121326"/>
    <lineage>
        <taxon>Bacteria</taxon>
        <taxon>Bacillati</taxon>
        <taxon>Bacillota</taxon>
        <taxon>Clostridia</taxon>
        <taxon>Eubacteriales</taxon>
        <taxon>Clostridiaceae</taxon>
        <taxon>Clostridium</taxon>
    </lineage>
</organism>
<evidence type="ECO:0000313" key="1">
    <source>
        <dbReference type="EMBL" id="KZL91527.1"/>
    </source>
</evidence>
<dbReference type="InterPro" id="IPR035903">
    <property type="entry name" value="HesB-like_dom_sf"/>
</dbReference>
<dbReference type="Proteomes" id="UP000076603">
    <property type="component" value="Unassembled WGS sequence"/>
</dbReference>
<reference evidence="1 2" key="1">
    <citation type="submission" date="2016-04" db="EMBL/GenBank/DDBJ databases">
        <title>Genome sequence of Clostridium magnum DSM 2767.</title>
        <authorList>
            <person name="Poehlein A."/>
            <person name="Uhlig R."/>
            <person name="Fischer R."/>
            <person name="Bahl H."/>
            <person name="Daniel R."/>
        </authorList>
    </citation>
    <scope>NUCLEOTIDE SEQUENCE [LARGE SCALE GENOMIC DNA]</scope>
    <source>
        <strain evidence="1 2">DSM 2767</strain>
    </source>
</reference>
<sequence length="38" mass="4241">MSKMINITNKAAEKLNEVIQKADSPEKIMLRVTFAGYG</sequence>
<dbReference type="STRING" id="1121326.CLMAG_32860"/>
<dbReference type="EMBL" id="LWAE01000003">
    <property type="protein sequence ID" value="KZL91527.1"/>
    <property type="molecule type" value="Genomic_DNA"/>
</dbReference>
<proteinExistence type="predicted"/>